<dbReference type="AlphaFoldDB" id="B8AD65"/>
<gene>
    <name evidence="2" type="ORF">OsI_00331</name>
</gene>
<dbReference type="Gramene" id="BGIOSGA002750-TA">
    <property type="protein sequence ID" value="BGIOSGA002750-PA"/>
    <property type="gene ID" value="BGIOSGA002750"/>
</dbReference>
<feature type="region of interest" description="Disordered" evidence="1">
    <location>
        <begin position="58"/>
        <end position="98"/>
    </location>
</feature>
<evidence type="ECO:0000256" key="1">
    <source>
        <dbReference type="SAM" id="MobiDB-lite"/>
    </source>
</evidence>
<name>B8AD65_ORYSI</name>
<evidence type="ECO:0000313" key="2">
    <source>
        <dbReference type="EMBL" id="EEC69912.1"/>
    </source>
</evidence>
<organism evidence="2 3">
    <name type="scientific">Oryza sativa subsp. indica</name>
    <name type="common">Rice</name>
    <dbReference type="NCBI Taxonomy" id="39946"/>
    <lineage>
        <taxon>Eukaryota</taxon>
        <taxon>Viridiplantae</taxon>
        <taxon>Streptophyta</taxon>
        <taxon>Embryophyta</taxon>
        <taxon>Tracheophyta</taxon>
        <taxon>Spermatophyta</taxon>
        <taxon>Magnoliopsida</taxon>
        <taxon>Liliopsida</taxon>
        <taxon>Poales</taxon>
        <taxon>Poaceae</taxon>
        <taxon>BOP clade</taxon>
        <taxon>Oryzoideae</taxon>
        <taxon>Oryzeae</taxon>
        <taxon>Oryzinae</taxon>
        <taxon>Oryza</taxon>
        <taxon>Oryza sativa</taxon>
    </lineage>
</organism>
<dbReference type="Proteomes" id="UP000007015">
    <property type="component" value="Chromosome 1"/>
</dbReference>
<dbReference type="EMBL" id="CM000126">
    <property type="protein sequence ID" value="EEC69912.1"/>
    <property type="molecule type" value="Genomic_DNA"/>
</dbReference>
<feature type="region of interest" description="Disordered" evidence="1">
    <location>
        <begin position="1"/>
        <end position="24"/>
    </location>
</feature>
<proteinExistence type="predicted"/>
<feature type="compositionally biased region" description="Basic and acidic residues" evidence="1">
    <location>
        <begin position="88"/>
        <end position="98"/>
    </location>
</feature>
<sequence>MLYRGGRASSDNGGEGGRGKGREVRWPTGEIWPAYSIAAFNPQRCLTCKTARKVEGACGEEGAHDMRPLPVSSDHVGPTRGGKGGDAIGKDEDLRVAQ</sequence>
<dbReference type="HOGENOM" id="CLU_2337334_0_0_1"/>
<reference evidence="2 3" key="1">
    <citation type="journal article" date="2005" name="PLoS Biol.">
        <title>The genomes of Oryza sativa: a history of duplications.</title>
        <authorList>
            <person name="Yu J."/>
            <person name="Wang J."/>
            <person name="Lin W."/>
            <person name="Li S."/>
            <person name="Li H."/>
            <person name="Zhou J."/>
            <person name="Ni P."/>
            <person name="Dong W."/>
            <person name="Hu S."/>
            <person name="Zeng C."/>
            <person name="Zhang J."/>
            <person name="Zhang Y."/>
            <person name="Li R."/>
            <person name="Xu Z."/>
            <person name="Li S."/>
            <person name="Li X."/>
            <person name="Zheng H."/>
            <person name="Cong L."/>
            <person name="Lin L."/>
            <person name="Yin J."/>
            <person name="Geng J."/>
            <person name="Li G."/>
            <person name="Shi J."/>
            <person name="Liu J."/>
            <person name="Lv H."/>
            <person name="Li J."/>
            <person name="Wang J."/>
            <person name="Deng Y."/>
            <person name="Ran L."/>
            <person name="Shi X."/>
            <person name="Wang X."/>
            <person name="Wu Q."/>
            <person name="Li C."/>
            <person name="Ren X."/>
            <person name="Wang J."/>
            <person name="Wang X."/>
            <person name="Li D."/>
            <person name="Liu D."/>
            <person name="Zhang X."/>
            <person name="Ji Z."/>
            <person name="Zhao W."/>
            <person name="Sun Y."/>
            <person name="Zhang Z."/>
            <person name="Bao J."/>
            <person name="Han Y."/>
            <person name="Dong L."/>
            <person name="Ji J."/>
            <person name="Chen P."/>
            <person name="Wu S."/>
            <person name="Liu J."/>
            <person name="Xiao Y."/>
            <person name="Bu D."/>
            <person name="Tan J."/>
            <person name="Yang L."/>
            <person name="Ye C."/>
            <person name="Zhang J."/>
            <person name="Xu J."/>
            <person name="Zhou Y."/>
            <person name="Yu Y."/>
            <person name="Zhang B."/>
            <person name="Zhuang S."/>
            <person name="Wei H."/>
            <person name="Liu B."/>
            <person name="Lei M."/>
            <person name="Yu H."/>
            <person name="Li Y."/>
            <person name="Xu H."/>
            <person name="Wei S."/>
            <person name="He X."/>
            <person name="Fang L."/>
            <person name="Zhang Z."/>
            <person name="Zhang Y."/>
            <person name="Huang X."/>
            <person name="Su Z."/>
            <person name="Tong W."/>
            <person name="Li J."/>
            <person name="Tong Z."/>
            <person name="Li S."/>
            <person name="Ye J."/>
            <person name="Wang L."/>
            <person name="Fang L."/>
            <person name="Lei T."/>
            <person name="Chen C."/>
            <person name="Chen H."/>
            <person name="Xu Z."/>
            <person name="Li H."/>
            <person name="Huang H."/>
            <person name="Zhang F."/>
            <person name="Xu H."/>
            <person name="Li N."/>
            <person name="Zhao C."/>
            <person name="Li S."/>
            <person name="Dong L."/>
            <person name="Huang Y."/>
            <person name="Li L."/>
            <person name="Xi Y."/>
            <person name="Qi Q."/>
            <person name="Li W."/>
            <person name="Zhang B."/>
            <person name="Hu W."/>
            <person name="Zhang Y."/>
            <person name="Tian X."/>
            <person name="Jiao Y."/>
            <person name="Liang X."/>
            <person name="Jin J."/>
            <person name="Gao L."/>
            <person name="Zheng W."/>
            <person name="Hao B."/>
            <person name="Liu S."/>
            <person name="Wang W."/>
            <person name="Yuan L."/>
            <person name="Cao M."/>
            <person name="McDermott J."/>
            <person name="Samudrala R."/>
            <person name="Wang J."/>
            <person name="Wong G.K."/>
            <person name="Yang H."/>
        </authorList>
    </citation>
    <scope>NUCLEOTIDE SEQUENCE [LARGE SCALE GENOMIC DNA]</scope>
    <source>
        <strain evidence="3">cv. 93-11</strain>
    </source>
</reference>
<accession>B8AD65</accession>
<keyword evidence="3" id="KW-1185">Reference proteome</keyword>
<protein>
    <submittedName>
        <fullName evidence="2">Uncharacterized protein</fullName>
    </submittedName>
</protein>
<evidence type="ECO:0000313" key="3">
    <source>
        <dbReference type="Proteomes" id="UP000007015"/>
    </source>
</evidence>